<proteinExistence type="predicted"/>
<accession>A0ACB8AYM4</accession>
<organism evidence="1 2">
    <name type="scientific">Leucogyrophana mollusca</name>
    <dbReference type="NCBI Taxonomy" id="85980"/>
    <lineage>
        <taxon>Eukaryota</taxon>
        <taxon>Fungi</taxon>
        <taxon>Dikarya</taxon>
        <taxon>Basidiomycota</taxon>
        <taxon>Agaricomycotina</taxon>
        <taxon>Agaricomycetes</taxon>
        <taxon>Agaricomycetidae</taxon>
        <taxon>Boletales</taxon>
        <taxon>Boletales incertae sedis</taxon>
        <taxon>Leucogyrophana</taxon>
    </lineage>
</organism>
<dbReference type="EMBL" id="MU266857">
    <property type="protein sequence ID" value="KAH7918091.1"/>
    <property type="molecule type" value="Genomic_DNA"/>
</dbReference>
<protein>
    <submittedName>
        <fullName evidence="1">Uncharacterized protein</fullName>
    </submittedName>
</protein>
<reference evidence="1" key="1">
    <citation type="journal article" date="2021" name="New Phytol.">
        <title>Evolutionary innovations through gain and loss of genes in the ectomycorrhizal Boletales.</title>
        <authorList>
            <person name="Wu G."/>
            <person name="Miyauchi S."/>
            <person name="Morin E."/>
            <person name="Kuo A."/>
            <person name="Drula E."/>
            <person name="Varga T."/>
            <person name="Kohler A."/>
            <person name="Feng B."/>
            <person name="Cao Y."/>
            <person name="Lipzen A."/>
            <person name="Daum C."/>
            <person name="Hundley H."/>
            <person name="Pangilinan J."/>
            <person name="Johnson J."/>
            <person name="Barry K."/>
            <person name="LaButti K."/>
            <person name="Ng V."/>
            <person name="Ahrendt S."/>
            <person name="Min B."/>
            <person name="Choi I.G."/>
            <person name="Park H."/>
            <person name="Plett J.M."/>
            <person name="Magnuson J."/>
            <person name="Spatafora J.W."/>
            <person name="Nagy L.G."/>
            <person name="Henrissat B."/>
            <person name="Grigoriev I.V."/>
            <person name="Yang Z.L."/>
            <person name="Xu J."/>
            <person name="Martin F.M."/>
        </authorList>
    </citation>
    <scope>NUCLEOTIDE SEQUENCE</scope>
    <source>
        <strain evidence="1">KUC20120723A-06</strain>
    </source>
</reference>
<comment type="caution">
    <text evidence="1">The sequence shown here is derived from an EMBL/GenBank/DDBJ whole genome shotgun (WGS) entry which is preliminary data.</text>
</comment>
<dbReference type="Proteomes" id="UP000790709">
    <property type="component" value="Unassembled WGS sequence"/>
</dbReference>
<name>A0ACB8AYM4_9AGAM</name>
<keyword evidence="2" id="KW-1185">Reference proteome</keyword>
<sequence>MCCALVRGQFQISDKSEWSRRLRKNTEIRGVLRKDSRENNWREKDLEVSKPINSESFRHSGVMVRPTPELGVALLLRTVRSGYSNRKPVQQNNKKDKGGMVPEGGVGPEFRGAMWIGQA</sequence>
<evidence type="ECO:0000313" key="2">
    <source>
        <dbReference type="Proteomes" id="UP000790709"/>
    </source>
</evidence>
<gene>
    <name evidence="1" type="ORF">BV22DRAFT_1051970</name>
</gene>
<evidence type="ECO:0000313" key="1">
    <source>
        <dbReference type="EMBL" id="KAH7918091.1"/>
    </source>
</evidence>